<reference evidence="7" key="1">
    <citation type="journal article" date="2016" name="Genome Announc.">
        <title>Draft Genome Sequence of the Syntrophic Lactate-Degrading Bacterium Tepidanaerobacter syntrophicus JLT.</title>
        <authorList>
            <person name="Matsuura N."/>
            <person name="Ohashi A."/>
            <person name="Tourlousse D.M."/>
            <person name="Sekiguchi Y."/>
        </authorList>
    </citation>
    <scope>NUCLEOTIDE SEQUENCE [LARGE SCALE GENOMIC DNA]</scope>
    <source>
        <strain evidence="7">JL</strain>
    </source>
</reference>
<keyword evidence="3" id="KW-0731">Sigma factor</keyword>
<feature type="domain" description="RNA polymerase sigma-70 region 2" evidence="5">
    <location>
        <begin position="28"/>
        <end position="95"/>
    </location>
</feature>
<dbReference type="SUPFAM" id="SSF88659">
    <property type="entry name" value="Sigma3 and sigma4 domains of RNA polymerase sigma factors"/>
    <property type="match status" value="1"/>
</dbReference>
<dbReference type="Proteomes" id="UP000062160">
    <property type="component" value="Unassembled WGS sequence"/>
</dbReference>
<protein>
    <submittedName>
        <fullName evidence="7">RNA polymerase sigma-70 factor, ECF subfamily</fullName>
    </submittedName>
</protein>
<dbReference type="InterPro" id="IPR014284">
    <property type="entry name" value="RNA_pol_sigma-70_dom"/>
</dbReference>
<dbReference type="RefSeq" id="WP_059033395.1">
    <property type="nucleotide sequence ID" value="NZ_DF977003.1"/>
</dbReference>
<dbReference type="PANTHER" id="PTHR43133">
    <property type="entry name" value="RNA POLYMERASE ECF-TYPE SIGMA FACTO"/>
    <property type="match status" value="1"/>
</dbReference>
<proteinExistence type="inferred from homology"/>
<dbReference type="InterPro" id="IPR007627">
    <property type="entry name" value="RNA_pol_sigma70_r2"/>
</dbReference>
<dbReference type="OrthoDB" id="9784984at2"/>
<evidence type="ECO:0000256" key="3">
    <source>
        <dbReference type="ARBA" id="ARBA00023082"/>
    </source>
</evidence>
<dbReference type="GO" id="GO:0006352">
    <property type="term" value="P:DNA-templated transcription initiation"/>
    <property type="evidence" value="ECO:0007669"/>
    <property type="project" value="InterPro"/>
</dbReference>
<evidence type="ECO:0000256" key="4">
    <source>
        <dbReference type="ARBA" id="ARBA00023163"/>
    </source>
</evidence>
<dbReference type="EMBL" id="DF977003">
    <property type="protein sequence ID" value="GAQ25824.1"/>
    <property type="molecule type" value="Genomic_DNA"/>
</dbReference>
<feature type="domain" description="RNA polymerase sigma factor 70 region 4 type 2" evidence="6">
    <location>
        <begin position="126"/>
        <end position="178"/>
    </location>
</feature>
<organism evidence="7">
    <name type="scientific">Tepidanaerobacter syntrophicus</name>
    <dbReference type="NCBI Taxonomy" id="224999"/>
    <lineage>
        <taxon>Bacteria</taxon>
        <taxon>Bacillati</taxon>
        <taxon>Bacillota</taxon>
        <taxon>Clostridia</taxon>
        <taxon>Thermosediminibacterales</taxon>
        <taxon>Tepidanaerobacteraceae</taxon>
        <taxon>Tepidanaerobacter</taxon>
    </lineage>
</organism>
<gene>
    <name evidence="7" type="ORF">TSYNT_972</name>
</gene>
<dbReference type="InterPro" id="IPR013249">
    <property type="entry name" value="RNA_pol_sigma70_r4_t2"/>
</dbReference>
<dbReference type="AlphaFoldDB" id="A0A0U9HG61"/>
<dbReference type="Pfam" id="PF04542">
    <property type="entry name" value="Sigma70_r2"/>
    <property type="match status" value="1"/>
</dbReference>
<evidence type="ECO:0000313" key="8">
    <source>
        <dbReference type="Proteomes" id="UP000062160"/>
    </source>
</evidence>
<dbReference type="STRING" id="224999.GCA_001485475_01860"/>
<accession>A0A0U9HG61</accession>
<keyword evidence="4" id="KW-0804">Transcription</keyword>
<dbReference type="InterPro" id="IPR039425">
    <property type="entry name" value="RNA_pol_sigma-70-like"/>
</dbReference>
<evidence type="ECO:0000259" key="5">
    <source>
        <dbReference type="Pfam" id="PF04542"/>
    </source>
</evidence>
<evidence type="ECO:0000313" key="7">
    <source>
        <dbReference type="EMBL" id="GAQ25824.1"/>
    </source>
</evidence>
<dbReference type="PANTHER" id="PTHR43133:SF57">
    <property type="entry name" value="RNA POLYMERASE SIGMA-70 FACTOR"/>
    <property type="match status" value="1"/>
</dbReference>
<keyword evidence="8" id="KW-1185">Reference proteome</keyword>
<evidence type="ECO:0000259" key="6">
    <source>
        <dbReference type="Pfam" id="PF08281"/>
    </source>
</evidence>
<dbReference type="CDD" id="cd06171">
    <property type="entry name" value="Sigma70_r4"/>
    <property type="match status" value="1"/>
</dbReference>
<name>A0A0U9HG61_9FIRM</name>
<dbReference type="SUPFAM" id="SSF88946">
    <property type="entry name" value="Sigma2 domain of RNA polymerase sigma factors"/>
    <property type="match status" value="1"/>
</dbReference>
<evidence type="ECO:0000256" key="1">
    <source>
        <dbReference type="ARBA" id="ARBA00010641"/>
    </source>
</evidence>
<keyword evidence="2" id="KW-0805">Transcription regulation</keyword>
<dbReference type="Gene3D" id="1.10.1740.10">
    <property type="match status" value="1"/>
</dbReference>
<dbReference type="NCBIfam" id="TIGR02937">
    <property type="entry name" value="sigma70-ECF"/>
    <property type="match status" value="1"/>
</dbReference>
<dbReference type="InterPro" id="IPR013325">
    <property type="entry name" value="RNA_pol_sigma_r2"/>
</dbReference>
<evidence type="ECO:0000256" key="2">
    <source>
        <dbReference type="ARBA" id="ARBA00023015"/>
    </source>
</evidence>
<sequence length="186" mass="21898">MPKLALIDAQSKREIPELLDMEKEFTYIFETYYKKVFNFVYYRVNQYYTAEDLTSQIFEKVMIKINTYDETKSPFEVWLFAIARNTVNDYFRNLQNRKFLPIDSIKNLISKKKTPEDIVEIAETNDELLKALSILDERERSIVALKFGAGLKNVEISKVLGLTENNVGVILFRTMKKLKKELERMG</sequence>
<dbReference type="InterPro" id="IPR036388">
    <property type="entry name" value="WH-like_DNA-bd_sf"/>
</dbReference>
<dbReference type="InterPro" id="IPR013324">
    <property type="entry name" value="RNA_pol_sigma_r3/r4-like"/>
</dbReference>
<dbReference type="GO" id="GO:0016987">
    <property type="term" value="F:sigma factor activity"/>
    <property type="evidence" value="ECO:0007669"/>
    <property type="project" value="UniProtKB-KW"/>
</dbReference>
<comment type="similarity">
    <text evidence="1">Belongs to the sigma-70 factor family. ECF subfamily.</text>
</comment>
<dbReference type="Pfam" id="PF08281">
    <property type="entry name" value="Sigma70_r4_2"/>
    <property type="match status" value="1"/>
</dbReference>
<dbReference type="Gene3D" id="1.10.10.10">
    <property type="entry name" value="Winged helix-like DNA-binding domain superfamily/Winged helix DNA-binding domain"/>
    <property type="match status" value="1"/>
</dbReference>
<dbReference type="GO" id="GO:0003677">
    <property type="term" value="F:DNA binding"/>
    <property type="evidence" value="ECO:0007669"/>
    <property type="project" value="InterPro"/>
</dbReference>